<sequence>MEDTSTCSFQATHSQASSESSSTYLKPHEDQTSTTTESTSLLQRPPSMLTEASELSRLEQLPPELRLSILTTLDLNQLKTLIKSSPTFYQQYQYDRRCILGSALHTTLGPVALDAYAVYLTSTVKFYHDYPKVRVPKFLKDYQSLRSSPDSLSWEQNLTESEMSGLAMFHLSFIQPLIEKYKNWAMTNIANDFEEQKKTAHTAPLSSTEQLRIMRALYRFQLWCNLFGGFSYMCDREGPPYMFFSLYEPWEVEEISSVHLFATSGFQTDLPHYMYNFETNGNETKNHSLSGATTQLNHHHAEWGLMMWDEPRFRDLQGYKVVLYSCKDAWGIEDPRERFRDQEEDDQEEDDQD</sequence>
<feature type="region of interest" description="Disordered" evidence="1">
    <location>
        <begin position="1"/>
        <end position="46"/>
    </location>
</feature>
<evidence type="ECO:0008006" key="4">
    <source>
        <dbReference type="Google" id="ProtNLM"/>
    </source>
</evidence>
<dbReference type="Proteomes" id="UP000287972">
    <property type="component" value="Unassembled WGS sequence"/>
</dbReference>
<name>A0A428RLK9_9HYPO</name>
<dbReference type="EMBL" id="NKCL01000209">
    <property type="protein sequence ID" value="RSL78415.1"/>
    <property type="molecule type" value="Genomic_DNA"/>
</dbReference>
<organism evidence="2 3">
    <name type="scientific">Fusarium floridanum</name>
    <dbReference type="NCBI Taxonomy" id="1325733"/>
    <lineage>
        <taxon>Eukaryota</taxon>
        <taxon>Fungi</taxon>
        <taxon>Dikarya</taxon>
        <taxon>Ascomycota</taxon>
        <taxon>Pezizomycotina</taxon>
        <taxon>Sordariomycetes</taxon>
        <taxon>Hypocreomycetidae</taxon>
        <taxon>Hypocreales</taxon>
        <taxon>Nectriaceae</taxon>
        <taxon>Fusarium</taxon>
        <taxon>Fusarium solani species complex</taxon>
    </lineage>
</organism>
<evidence type="ECO:0000313" key="2">
    <source>
        <dbReference type="EMBL" id="RSL78415.1"/>
    </source>
</evidence>
<accession>A0A428RLK9</accession>
<protein>
    <recommendedName>
        <fullName evidence="4">F-box domain-containing protein</fullName>
    </recommendedName>
</protein>
<evidence type="ECO:0000313" key="3">
    <source>
        <dbReference type="Proteomes" id="UP000287972"/>
    </source>
</evidence>
<evidence type="ECO:0000256" key="1">
    <source>
        <dbReference type="SAM" id="MobiDB-lite"/>
    </source>
</evidence>
<gene>
    <name evidence="2" type="ORF">CEP51_008224</name>
</gene>
<dbReference type="AlphaFoldDB" id="A0A428RLK9"/>
<proteinExistence type="predicted"/>
<feature type="compositionally biased region" description="Polar residues" evidence="1">
    <location>
        <begin position="1"/>
        <end position="13"/>
    </location>
</feature>
<comment type="caution">
    <text evidence="2">The sequence shown here is derived from an EMBL/GenBank/DDBJ whole genome shotgun (WGS) entry which is preliminary data.</text>
</comment>
<keyword evidence="3" id="KW-1185">Reference proteome</keyword>
<reference evidence="2 3" key="1">
    <citation type="submission" date="2017-06" db="EMBL/GenBank/DDBJ databases">
        <title>Comparative genomic analysis of Ambrosia Fusariam Clade fungi.</title>
        <authorList>
            <person name="Stajich J.E."/>
            <person name="Carrillo J."/>
            <person name="Kijimoto T."/>
            <person name="Eskalen A."/>
            <person name="O'Donnell K."/>
            <person name="Kasson M."/>
        </authorList>
    </citation>
    <scope>NUCLEOTIDE SEQUENCE [LARGE SCALE GENOMIC DNA]</scope>
    <source>
        <strain evidence="2 3">NRRL62606</strain>
    </source>
</reference>